<feature type="disulfide bond" description="Interchain (with AhpC); in linked form" evidence="6">
    <location>
        <position position="134"/>
    </location>
</feature>
<evidence type="ECO:0000313" key="8">
    <source>
        <dbReference type="EMBL" id="AMD87153.1"/>
    </source>
</evidence>
<dbReference type="InterPro" id="IPR004675">
    <property type="entry name" value="AhpD_core"/>
</dbReference>
<keyword evidence="1 6" id="KW-0575">Peroxidase</keyword>
<dbReference type="PANTHER" id="PTHR33930:SF7">
    <property type="entry name" value="ALKYL HYDROPEROXIDE REDUCTASE AHPD"/>
    <property type="match status" value="1"/>
</dbReference>
<keyword evidence="2 6" id="KW-0049">Antioxidant</keyword>
<dbReference type="NCBIfam" id="TIGR00777">
    <property type="entry name" value="ahpD"/>
    <property type="match status" value="1"/>
</dbReference>
<evidence type="ECO:0000259" key="7">
    <source>
        <dbReference type="Pfam" id="PF02627"/>
    </source>
</evidence>
<dbReference type="GO" id="GO:0051920">
    <property type="term" value="F:peroxiredoxin activity"/>
    <property type="evidence" value="ECO:0007669"/>
    <property type="project" value="InterPro"/>
</dbReference>
<gene>
    <name evidence="6" type="primary">ahpD</name>
    <name evidence="8" type="ORF">AXF14_05570</name>
</gene>
<name>A0A109W2H7_ACTRD</name>
<comment type="function">
    <text evidence="6">Antioxidant protein with alkyl hydroperoxidase activity. Required for the reduction of the AhpC active site cysteine residues and for the regeneration of the AhpC enzyme activity.</text>
</comment>
<evidence type="ECO:0000256" key="5">
    <source>
        <dbReference type="ARBA" id="ARBA00023284"/>
    </source>
</evidence>
<dbReference type="SUPFAM" id="SSF69118">
    <property type="entry name" value="AhpD-like"/>
    <property type="match status" value="1"/>
</dbReference>
<dbReference type="GO" id="GO:0015036">
    <property type="term" value="F:disulfide oxidoreductase activity"/>
    <property type="evidence" value="ECO:0007669"/>
    <property type="project" value="TreeGrafter"/>
</dbReference>
<dbReference type="InterPro" id="IPR004674">
    <property type="entry name" value="AhpD"/>
</dbReference>
<feature type="active site" description="Cysteine sulfenic acid (-SOH) intermediate" evidence="6">
    <location>
        <position position="134"/>
    </location>
</feature>
<proteinExistence type="inferred from homology"/>
<dbReference type="Proteomes" id="UP000065220">
    <property type="component" value="Chromosome"/>
</dbReference>
<feature type="active site" description="Proton donor" evidence="6">
    <location>
        <position position="131"/>
    </location>
</feature>
<comment type="similarity">
    <text evidence="6">Belongs to the AhpD family.</text>
</comment>
<keyword evidence="9" id="KW-1185">Reference proteome</keyword>
<sequence length="176" mass="18849">MTIANLRSALPDWAKDLSLNLSSLARTTTLTEQQQWGTFLAAAAATRNESVLVQVAEEAKEHLSEEAQAAALGAASIMAMNNVAYRARHFLGGDYEKERMGLRMNIIGTSGGVDKVDFELWSLAVSTINGCERCVTAHDATVRGEGLSTEQVWEAVRIAATVQAAAQAIQVVETLG</sequence>
<dbReference type="PANTHER" id="PTHR33930">
    <property type="entry name" value="ALKYL HYDROPEROXIDE REDUCTASE AHPD"/>
    <property type="match status" value="1"/>
</dbReference>
<dbReference type="OrthoDB" id="9801997at2"/>
<dbReference type="AlphaFoldDB" id="A0A109W2H7"/>
<dbReference type="InterPro" id="IPR029032">
    <property type="entry name" value="AhpD-like"/>
</dbReference>
<dbReference type="HAMAP" id="MF_01676">
    <property type="entry name" value="AhpD"/>
    <property type="match status" value="1"/>
</dbReference>
<evidence type="ECO:0000256" key="4">
    <source>
        <dbReference type="ARBA" id="ARBA00023157"/>
    </source>
</evidence>
<keyword evidence="3 6" id="KW-0560">Oxidoreductase</keyword>
<evidence type="ECO:0000256" key="6">
    <source>
        <dbReference type="HAMAP-Rule" id="MF_01676"/>
    </source>
</evidence>
<organism evidence="8 9">
    <name type="scientific">Actinomyces radicidentis</name>
    <dbReference type="NCBI Taxonomy" id="111015"/>
    <lineage>
        <taxon>Bacteria</taxon>
        <taxon>Bacillati</taxon>
        <taxon>Actinomycetota</taxon>
        <taxon>Actinomycetes</taxon>
        <taxon>Actinomycetales</taxon>
        <taxon>Actinomycetaceae</taxon>
        <taxon>Actinomyces</taxon>
    </lineage>
</organism>
<keyword evidence="5 6" id="KW-0676">Redox-active center</keyword>
<dbReference type="EMBL" id="CP014228">
    <property type="protein sequence ID" value="AMD87153.1"/>
    <property type="molecule type" value="Genomic_DNA"/>
</dbReference>
<dbReference type="InterPro" id="IPR003779">
    <property type="entry name" value="CMD-like"/>
</dbReference>
<feature type="domain" description="Carboxymuconolactone decarboxylase-like" evidence="7">
    <location>
        <begin position="97"/>
        <end position="172"/>
    </location>
</feature>
<protein>
    <recommendedName>
        <fullName evidence="6">Alkyl hydroperoxide reductase AhpD</fullName>
        <ecNumber evidence="6">1.11.1.28</ecNumber>
    </recommendedName>
    <alternativeName>
        <fullName evidence="6">Alkylhydroperoxidase AhpD</fullName>
    </alternativeName>
</protein>
<dbReference type="KEGG" id="ard:AXF14_05570"/>
<evidence type="ECO:0000256" key="2">
    <source>
        <dbReference type="ARBA" id="ARBA00022862"/>
    </source>
</evidence>
<evidence type="ECO:0000313" key="9">
    <source>
        <dbReference type="Proteomes" id="UP000065220"/>
    </source>
</evidence>
<comment type="catalytic activity">
    <reaction evidence="6">
        <text>N(6)-[(R)-dihydrolipoyl]-L-lysyl-[lipoyl-carrier protein] + a hydroperoxide = N(6)-[(R)-lipoyl]-L-lysyl-[lipoyl-carrier protein] + an alcohol + H2O</text>
        <dbReference type="Rhea" id="RHEA:62636"/>
        <dbReference type="Rhea" id="RHEA-COMP:10502"/>
        <dbReference type="Rhea" id="RHEA-COMP:16355"/>
        <dbReference type="ChEBI" id="CHEBI:15377"/>
        <dbReference type="ChEBI" id="CHEBI:30879"/>
        <dbReference type="ChEBI" id="CHEBI:35924"/>
        <dbReference type="ChEBI" id="CHEBI:83099"/>
        <dbReference type="ChEBI" id="CHEBI:83100"/>
        <dbReference type="EC" id="1.11.1.28"/>
    </reaction>
</comment>
<dbReference type="GO" id="GO:0032843">
    <property type="term" value="F:hydroperoxide reductase activity"/>
    <property type="evidence" value="ECO:0007669"/>
    <property type="project" value="InterPro"/>
</dbReference>
<dbReference type="STRING" id="111015.AXF14_05570"/>
<dbReference type="EC" id="1.11.1.28" evidence="6"/>
<dbReference type="Gene3D" id="1.20.1290.10">
    <property type="entry name" value="AhpD-like"/>
    <property type="match status" value="1"/>
</dbReference>
<evidence type="ECO:0000256" key="1">
    <source>
        <dbReference type="ARBA" id="ARBA00022559"/>
    </source>
</evidence>
<dbReference type="NCBIfam" id="TIGR00778">
    <property type="entry name" value="ahpD_dom"/>
    <property type="match status" value="1"/>
</dbReference>
<dbReference type="Pfam" id="PF02627">
    <property type="entry name" value="CMD"/>
    <property type="match status" value="1"/>
</dbReference>
<dbReference type="RefSeq" id="WP_067941531.1">
    <property type="nucleotide sequence ID" value="NZ_CP014228.1"/>
</dbReference>
<comment type="subunit">
    <text evidence="6">Homotrimer.</text>
</comment>
<dbReference type="GO" id="GO:0006979">
    <property type="term" value="P:response to oxidative stress"/>
    <property type="evidence" value="ECO:0007669"/>
    <property type="project" value="InterPro"/>
</dbReference>
<keyword evidence="4 6" id="KW-1015">Disulfide bond</keyword>
<evidence type="ECO:0000256" key="3">
    <source>
        <dbReference type="ARBA" id="ARBA00023002"/>
    </source>
</evidence>
<dbReference type="GO" id="GO:0045454">
    <property type="term" value="P:cell redox homeostasis"/>
    <property type="evidence" value="ECO:0007669"/>
    <property type="project" value="TreeGrafter"/>
</dbReference>
<reference evidence="9" key="1">
    <citation type="submission" date="2016-02" db="EMBL/GenBank/DDBJ databases">
        <authorList>
            <person name="Holder M.E."/>
            <person name="Ajami N.J."/>
            <person name="Petrosino J.F."/>
        </authorList>
    </citation>
    <scope>NUCLEOTIDE SEQUENCE [LARGE SCALE GENOMIC DNA]</scope>
    <source>
        <strain evidence="9">CCUG 36733</strain>
    </source>
</reference>
<accession>A0A109W2H7</accession>
<feature type="disulfide bond" evidence="6">
    <location>
        <begin position="131"/>
        <end position="134"/>
    </location>
</feature>